<name>A0A8S3CUY6_9BILA</name>
<evidence type="ECO:0000313" key="2">
    <source>
        <dbReference type="EMBL" id="CAF4908318.1"/>
    </source>
</evidence>
<feature type="domain" description="EF-hand" evidence="1">
    <location>
        <begin position="6"/>
        <end position="41"/>
    </location>
</feature>
<dbReference type="InterPro" id="IPR002048">
    <property type="entry name" value="EF_hand_dom"/>
</dbReference>
<dbReference type="GO" id="GO:0005509">
    <property type="term" value="F:calcium ion binding"/>
    <property type="evidence" value="ECO:0007669"/>
    <property type="project" value="InterPro"/>
</dbReference>
<evidence type="ECO:0000259" key="1">
    <source>
        <dbReference type="PROSITE" id="PS50222"/>
    </source>
</evidence>
<feature type="non-terminal residue" evidence="2">
    <location>
        <position position="57"/>
    </location>
</feature>
<dbReference type="Gene3D" id="1.10.238.10">
    <property type="entry name" value="EF-hand"/>
    <property type="match status" value="1"/>
</dbReference>
<dbReference type="Proteomes" id="UP000676336">
    <property type="component" value="Unassembled WGS sequence"/>
</dbReference>
<dbReference type="EMBL" id="CAJOBI010176101">
    <property type="protein sequence ID" value="CAF4908318.1"/>
    <property type="molecule type" value="Genomic_DNA"/>
</dbReference>
<organism evidence="2 3">
    <name type="scientific">Rotaria magnacalcarata</name>
    <dbReference type="NCBI Taxonomy" id="392030"/>
    <lineage>
        <taxon>Eukaryota</taxon>
        <taxon>Metazoa</taxon>
        <taxon>Spiralia</taxon>
        <taxon>Gnathifera</taxon>
        <taxon>Rotifera</taxon>
        <taxon>Eurotatoria</taxon>
        <taxon>Bdelloidea</taxon>
        <taxon>Philodinida</taxon>
        <taxon>Philodinidae</taxon>
        <taxon>Rotaria</taxon>
    </lineage>
</organism>
<protein>
    <recommendedName>
        <fullName evidence="1">EF-hand domain-containing protein</fullName>
    </recommendedName>
</protein>
<proteinExistence type="predicted"/>
<reference evidence="2" key="1">
    <citation type="submission" date="2021-02" db="EMBL/GenBank/DDBJ databases">
        <authorList>
            <person name="Nowell W R."/>
        </authorList>
    </citation>
    <scope>NUCLEOTIDE SEQUENCE</scope>
</reference>
<dbReference type="SUPFAM" id="SSF47473">
    <property type="entry name" value="EF-hand"/>
    <property type="match status" value="1"/>
</dbReference>
<dbReference type="AlphaFoldDB" id="A0A8S3CUY6"/>
<sequence length="57" mass="6803">MKSRGYAEEEIETIFAKYDFNGDRILDRNEQRALSNDLLRQNDDVRREIDQLNLSNN</sequence>
<dbReference type="InterPro" id="IPR011992">
    <property type="entry name" value="EF-hand-dom_pair"/>
</dbReference>
<comment type="caution">
    <text evidence="2">The sequence shown here is derived from an EMBL/GenBank/DDBJ whole genome shotgun (WGS) entry which is preliminary data.</text>
</comment>
<evidence type="ECO:0000313" key="3">
    <source>
        <dbReference type="Proteomes" id="UP000676336"/>
    </source>
</evidence>
<gene>
    <name evidence="2" type="ORF">SMN809_LOCUS52102</name>
</gene>
<dbReference type="PROSITE" id="PS50222">
    <property type="entry name" value="EF_HAND_2"/>
    <property type="match status" value="1"/>
</dbReference>
<accession>A0A8S3CUY6</accession>